<dbReference type="KEGG" id="mmec:FIU01_03340"/>
<dbReference type="Pfam" id="PF13181">
    <property type="entry name" value="TPR_8"/>
    <property type="match status" value="2"/>
</dbReference>
<dbReference type="AlphaFoldDB" id="A0A5B8CVG9"/>
<organism evidence="1 2">
    <name type="scientific">Methylophilus medardicus</name>
    <dbReference type="NCBI Taxonomy" id="2588534"/>
    <lineage>
        <taxon>Bacteria</taxon>
        <taxon>Pseudomonadati</taxon>
        <taxon>Pseudomonadota</taxon>
        <taxon>Betaproteobacteria</taxon>
        <taxon>Nitrosomonadales</taxon>
        <taxon>Methylophilaceae</taxon>
        <taxon>Methylophilus</taxon>
    </lineage>
</organism>
<protein>
    <submittedName>
        <fullName evidence="1">Uncharacterized protein</fullName>
    </submittedName>
</protein>
<reference evidence="2" key="1">
    <citation type="journal article" date="2019" name="ISME J.">
        <title>Evolution in action: habitat transition from sediment to the pelagial leads to genome streamlining in Methylophilaceae.</title>
        <authorList>
            <person name="Salcher M."/>
            <person name="Schaefle D."/>
            <person name="Kaspar M."/>
            <person name="Neuenschwander S.M."/>
            <person name="Ghai R."/>
        </authorList>
    </citation>
    <scope>NUCLEOTIDE SEQUENCE [LARGE SCALE GENOMIC DNA]</scope>
    <source>
        <strain evidence="2">MMS-M-51</strain>
    </source>
</reference>
<gene>
    <name evidence="1" type="ORF">FIU01_03340</name>
</gene>
<sequence length="212" mass="23413">MLYTCLTLLTHVAFADEHLESELSNLQHAWAKATYQTTKDQQEPAFKALSEQAHQLTAKNPDASEAMIWEAIVLSGYAKSMGPLHPVNALKAAEQARDLLLASIKANPQALNGSAYTTLGSLYFRVPGWPIGFGDKKKGREYLEKALQLNPNGIDSNYFYADYLRAQGDNAQAVTYYQKALQAPARPGREDADAGRKLDIEEGLRLAQSKLK</sequence>
<dbReference type="SUPFAM" id="SSF48452">
    <property type="entry name" value="TPR-like"/>
    <property type="match status" value="1"/>
</dbReference>
<dbReference type="Gene3D" id="1.25.40.10">
    <property type="entry name" value="Tetratricopeptide repeat domain"/>
    <property type="match status" value="1"/>
</dbReference>
<evidence type="ECO:0000313" key="1">
    <source>
        <dbReference type="EMBL" id="QDC45304.1"/>
    </source>
</evidence>
<accession>A0A5B8CVG9</accession>
<dbReference type="InterPro" id="IPR019734">
    <property type="entry name" value="TPR_rpt"/>
</dbReference>
<name>A0A5B8CVG9_9PROT</name>
<proteinExistence type="predicted"/>
<dbReference type="Proteomes" id="UP000311008">
    <property type="component" value="Chromosome"/>
</dbReference>
<dbReference type="OrthoDB" id="9812424at2"/>
<dbReference type="InterPro" id="IPR011990">
    <property type="entry name" value="TPR-like_helical_dom_sf"/>
</dbReference>
<dbReference type="EMBL" id="CP040946">
    <property type="protein sequence ID" value="QDC45304.1"/>
    <property type="molecule type" value="Genomic_DNA"/>
</dbReference>
<evidence type="ECO:0000313" key="2">
    <source>
        <dbReference type="Proteomes" id="UP000311008"/>
    </source>
</evidence>
<keyword evidence="2" id="KW-1185">Reference proteome</keyword>